<comment type="caution">
    <text evidence="2">The sequence shown here is derived from an EMBL/GenBank/DDBJ whole genome shotgun (WGS) entry which is preliminary data.</text>
</comment>
<name>A0ABN3PJI8_9MICO</name>
<organism evidence="2 3">
    <name type="scientific">Microbacterium binotii</name>
    <dbReference type="NCBI Taxonomy" id="462710"/>
    <lineage>
        <taxon>Bacteria</taxon>
        <taxon>Bacillati</taxon>
        <taxon>Actinomycetota</taxon>
        <taxon>Actinomycetes</taxon>
        <taxon>Micrococcales</taxon>
        <taxon>Microbacteriaceae</taxon>
        <taxon>Microbacterium</taxon>
    </lineage>
</organism>
<feature type="region of interest" description="Disordered" evidence="1">
    <location>
        <begin position="62"/>
        <end position="84"/>
    </location>
</feature>
<accession>A0ABN3PJI8</accession>
<proteinExistence type="predicted"/>
<evidence type="ECO:0000256" key="1">
    <source>
        <dbReference type="SAM" id="MobiDB-lite"/>
    </source>
</evidence>
<dbReference type="EMBL" id="BAAARI010000017">
    <property type="protein sequence ID" value="GAA2586355.1"/>
    <property type="molecule type" value="Genomic_DNA"/>
</dbReference>
<sequence length="84" mass="8296">MQTGVAAGSGADRAPVAAEAPRCERGVHGITGATGAPGGRSMVVMSTKPSPIQLLNVRPVVDENGQPSPEESFGCCGGGSCSID</sequence>
<evidence type="ECO:0000313" key="3">
    <source>
        <dbReference type="Proteomes" id="UP001500274"/>
    </source>
</evidence>
<feature type="compositionally biased region" description="Gly residues" evidence="1">
    <location>
        <begin position="75"/>
        <end position="84"/>
    </location>
</feature>
<protein>
    <submittedName>
        <fullName evidence="2">Uncharacterized protein</fullName>
    </submittedName>
</protein>
<gene>
    <name evidence="2" type="ORF">GCM10009862_26750</name>
</gene>
<feature type="region of interest" description="Disordered" evidence="1">
    <location>
        <begin position="1"/>
        <end position="23"/>
    </location>
</feature>
<dbReference type="Proteomes" id="UP001500274">
    <property type="component" value="Unassembled WGS sequence"/>
</dbReference>
<reference evidence="2 3" key="1">
    <citation type="journal article" date="2019" name="Int. J. Syst. Evol. Microbiol.">
        <title>The Global Catalogue of Microorganisms (GCM) 10K type strain sequencing project: providing services to taxonomists for standard genome sequencing and annotation.</title>
        <authorList>
            <consortium name="The Broad Institute Genomics Platform"/>
            <consortium name="The Broad Institute Genome Sequencing Center for Infectious Disease"/>
            <person name="Wu L."/>
            <person name="Ma J."/>
        </authorList>
    </citation>
    <scope>NUCLEOTIDE SEQUENCE [LARGE SCALE GENOMIC DNA]</scope>
    <source>
        <strain evidence="2 3">JCM 16365</strain>
    </source>
</reference>
<keyword evidence="3" id="KW-1185">Reference proteome</keyword>
<evidence type="ECO:0000313" key="2">
    <source>
        <dbReference type="EMBL" id="GAA2586355.1"/>
    </source>
</evidence>